<protein>
    <recommendedName>
        <fullName evidence="1">NAD-dependent epimerase/dehydratase domain-containing protein</fullName>
    </recommendedName>
</protein>
<dbReference type="EMBL" id="MAAO01000006">
    <property type="protein sequence ID" value="OUR97371.1"/>
    <property type="molecule type" value="Genomic_DNA"/>
</dbReference>
<gene>
    <name evidence="2" type="ORF">A9Q84_13685</name>
</gene>
<dbReference type="InterPro" id="IPR001509">
    <property type="entry name" value="Epimerase_deHydtase"/>
</dbReference>
<name>A0A1Y5FD41_9BACT</name>
<organism evidence="2 3">
    <name type="scientific">Halobacteriovorax marinus</name>
    <dbReference type="NCBI Taxonomy" id="97084"/>
    <lineage>
        <taxon>Bacteria</taxon>
        <taxon>Pseudomonadati</taxon>
        <taxon>Bdellovibrionota</taxon>
        <taxon>Bacteriovoracia</taxon>
        <taxon>Bacteriovoracales</taxon>
        <taxon>Halobacteriovoraceae</taxon>
        <taxon>Halobacteriovorax</taxon>
    </lineage>
</organism>
<dbReference type="SUPFAM" id="SSF51735">
    <property type="entry name" value="NAD(P)-binding Rossmann-fold domains"/>
    <property type="match status" value="1"/>
</dbReference>
<feature type="domain" description="NAD-dependent epimerase/dehydratase" evidence="1">
    <location>
        <begin position="87"/>
        <end position="220"/>
    </location>
</feature>
<evidence type="ECO:0000313" key="2">
    <source>
        <dbReference type="EMBL" id="OUR97371.1"/>
    </source>
</evidence>
<dbReference type="Gene3D" id="3.40.50.720">
    <property type="entry name" value="NAD(P)-binding Rossmann-like Domain"/>
    <property type="match status" value="1"/>
</dbReference>
<evidence type="ECO:0000259" key="1">
    <source>
        <dbReference type="Pfam" id="PF01370"/>
    </source>
</evidence>
<dbReference type="Proteomes" id="UP000196531">
    <property type="component" value="Unassembled WGS sequence"/>
</dbReference>
<sequence>MKKEILIFGGTQYVGKALINLLHAKGYDITIATRGSFPIPLGENVKHVKLDRYDVSTFPESVDREWDLVIDQLSLFGEDAKIVADFFKRKAKHFIVISSSAVYDESLDASEEQFDPMTYKLNLKPDEDRPEVVHGGESYREGKRATEAYYMQNVESCTLVRFPQIFGINDLSNRLLEVIICIKNEKEIPTTNDTKKCSLIHSRDAARFLSWIVDHPFHGPINASSLGSEDIYSLVEKLGGSRDLIKKNKEKDLSIFVGNEVLLNTDMAKKKGFIFEENSIWLDEVSRIWRYYIGYIQDFKEV</sequence>
<dbReference type="Pfam" id="PF01370">
    <property type="entry name" value="Epimerase"/>
    <property type="match status" value="1"/>
</dbReference>
<comment type="caution">
    <text evidence="2">The sequence shown here is derived from an EMBL/GenBank/DDBJ whole genome shotgun (WGS) entry which is preliminary data.</text>
</comment>
<reference evidence="3" key="1">
    <citation type="journal article" date="2017" name="Proc. Natl. Acad. Sci. U.S.A.">
        <title>Simulation of Deepwater Horizon oil plume reveals substrate specialization within a complex community of hydrocarbon-degraders.</title>
        <authorList>
            <person name="Hu P."/>
            <person name="Dubinsky E.A."/>
            <person name="Probst A.J."/>
            <person name="Wang J."/>
            <person name="Sieber C.M.K."/>
            <person name="Tom L.M."/>
            <person name="Gardinali P."/>
            <person name="Banfield J.F."/>
            <person name="Atlas R.M."/>
            <person name="Andersen G.L."/>
        </authorList>
    </citation>
    <scope>NUCLEOTIDE SEQUENCE [LARGE SCALE GENOMIC DNA]</scope>
</reference>
<dbReference type="AlphaFoldDB" id="A0A1Y5FD41"/>
<proteinExistence type="predicted"/>
<evidence type="ECO:0000313" key="3">
    <source>
        <dbReference type="Proteomes" id="UP000196531"/>
    </source>
</evidence>
<accession>A0A1Y5FD41</accession>
<dbReference type="InterPro" id="IPR036291">
    <property type="entry name" value="NAD(P)-bd_dom_sf"/>
</dbReference>